<keyword evidence="2" id="KW-1185">Reference proteome</keyword>
<accession>F0SBQ7</accession>
<reference evidence="1 2" key="1">
    <citation type="journal article" date="2011" name="Stand. Genomic Sci.">
        <title>Complete genome sequence of the gliding, heparinolytic Pedobacter saltans type strain (113).</title>
        <authorList>
            <person name="Liolios K."/>
            <person name="Sikorski J."/>
            <person name="Lu M."/>
            <person name="Nolan M."/>
            <person name="Lapidus A."/>
            <person name="Lucas S."/>
            <person name="Hammon N."/>
            <person name="Deshpande S."/>
            <person name="Cheng J.F."/>
            <person name="Tapia R."/>
            <person name="Han C."/>
            <person name="Goodwin L."/>
            <person name="Pitluck S."/>
            <person name="Huntemann M."/>
            <person name="Ivanova N."/>
            <person name="Pagani I."/>
            <person name="Mavromatis K."/>
            <person name="Ovchinikova G."/>
            <person name="Pati A."/>
            <person name="Chen A."/>
            <person name="Palaniappan K."/>
            <person name="Land M."/>
            <person name="Hauser L."/>
            <person name="Brambilla E.M."/>
            <person name="Kotsyurbenko O."/>
            <person name="Rohde M."/>
            <person name="Tindall B.J."/>
            <person name="Abt B."/>
            <person name="Goker M."/>
            <person name="Detter J.C."/>
            <person name="Woyke T."/>
            <person name="Bristow J."/>
            <person name="Eisen J.A."/>
            <person name="Markowitz V."/>
            <person name="Hugenholtz P."/>
            <person name="Klenk H.P."/>
            <person name="Kyrpides N.C."/>
        </authorList>
    </citation>
    <scope>NUCLEOTIDE SEQUENCE [LARGE SCALE GENOMIC DNA]</scope>
    <source>
        <strain evidence="2">ATCC 51119 / DSM 12145 / JCM 21818 / LMG 10337 / NBRC 100064 / NCIMB 13643</strain>
    </source>
</reference>
<name>F0SBQ7_PSESL</name>
<organism evidence="1 2">
    <name type="scientific">Pseudopedobacter saltans (strain ATCC 51119 / DSM 12145 / JCM 21818 / CCUG 39354 / LMG 10337 / NBRC 100064 / NCIMB 13643)</name>
    <name type="common">Pedobacter saltans</name>
    <dbReference type="NCBI Taxonomy" id="762903"/>
    <lineage>
        <taxon>Bacteria</taxon>
        <taxon>Pseudomonadati</taxon>
        <taxon>Bacteroidota</taxon>
        <taxon>Sphingobacteriia</taxon>
        <taxon>Sphingobacteriales</taxon>
        <taxon>Sphingobacteriaceae</taxon>
        <taxon>Pseudopedobacter</taxon>
    </lineage>
</organism>
<dbReference type="AlphaFoldDB" id="F0SBQ7"/>
<sequence length="145" mass="16599">MTLLFSVITRNEAISWNHILIVKYLSPPTPYLFNIIPLLSDRPSVRSLVHWNRARQTTDYQIKKSLRLTLECNSLSSIVILKCCISLNGIASQARSERNSFEAMTLLFSVITRNEAISWNHILIVKYLSPPTPYLFNIIPLPLCP</sequence>
<dbReference type="Proteomes" id="UP000000310">
    <property type="component" value="Chromosome"/>
</dbReference>
<proteinExistence type="predicted"/>
<dbReference type="KEGG" id="psn:Pedsa_2196"/>
<dbReference type="EMBL" id="CP002545">
    <property type="protein sequence ID" value="ADY52748.1"/>
    <property type="molecule type" value="Genomic_DNA"/>
</dbReference>
<gene>
    <name evidence="1" type="ordered locus">Pedsa_2196</name>
</gene>
<evidence type="ECO:0000313" key="2">
    <source>
        <dbReference type="Proteomes" id="UP000000310"/>
    </source>
</evidence>
<protein>
    <submittedName>
        <fullName evidence="1">Uncharacterized protein</fullName>
    </submittedName>
</protein>
<dbReference type="HOGENOM" id="CLU_1785267_0_0_10"/>
<evidence type="ECO:0000313" key="1">
    <source>
        <dbReference type="EMBL" id="ADY52748.1"/>
    </source>
</evidence>
<reference evidence="2" key="2">
    <citation type="submission" date="2011-02" db="EMBL/GenBank/DDBJ databases">
        <title>The complete genome of Pedobacter saltans DSM 12145.</title>
        <authorList>
            <consortium name="US DOE Joint Genome Institute (JGI-PGF)"/>
            <person name="Lucas S."/>
            <person name="Copeland A."/>
            <person name="Lapidus A."/>
            <person name="Bruce D."/>
            <person name="Goodwin L."/>
            <person name="Pitluck S."/>
            <person name="Kyrpides N."/>
            <person name="Mavromatis K."/>
            <person name="Pagani I."/>
            <person name="Ivanova N."/>
            <person name="Ovchinnikova G."/>
            <person name="Lu M."/>
            <person name="Detter J.C."/>
            <person name="Han C."/>
            <person name="Land M."/>
            <person name="Hauser L."/>
            <person name="Markowitz V."/>
            <person name="Cheng J.-F."/>
            <person name="Hugenholtz P."/>
            <person name="Woyke T."/>
            <person name="Wu D."/>
            <person name="Tindall B."/>
            <person name="Pomrenke H.G."/>
            <person name="Brambilla E."/>
            <person name="Klenk H.-P."/>
            <person name="Eisen J.A."/>
        </authorList>
    </citation>
    <scope>NUCLEOTIDE SEQUENCE [LARGE SCALE GENOMIC DNA]</scope>
    <source>
        <strain evidence="2">ATCC 51119 / DSM 12145 / JCM 21818 / LMG 10337 / NBRC 100064 / NCIMB 13643</strain>
    </source>
</reference>